<evidence type="ECO:0000313" key="2">
    <source>
        <dbReference type="EMBL" id="TDQ00916.1"/>
    </source>
</evidence>
<proteinExistence type="predicted"/>
<evidence type="ECO:0000313" key="3">
    <source>
        <dbReference type="Proteomes" id="UP000295444"/>
    </source>
</evidence>
<dbReference type="AlphaFoldDB" id="A0A4R6SHR8"/>
<name>A0A4R6SHR8_LABRH</name>
<gene>
    <name evidence="2" type="ORF">EV186_102782</name>
</gene>
<dbReference type="RefSeq" id="WP_243754015.1">
    <property type="nucleotide sequence ID" value="NZ_SNXZ01000002.1"/>
</dbReference>
<feature type="compositionally biased region" description="Basic and acidic residues" evidence="1">
    <location>
        <begin position="21"/>
        <end position="32"/>
    </location>
</feature>
<accession>A0A4R6SHR8</accession>
<dbReference type="Proteomes" id="UP000295444">
    <property type="component" value="Unassembled WGS sequence"/>
</dbReference>
<dbReference type="EMBL" id="SNXZ01000002">
    <property type="protein sequence ID" value="TDQ00916.1"/>
    <property type="molecule type" value="Genomic_DNA"/>
</dbReference>
<organism evidence="2 3">
    <name type="scientific">Labedaea rhizosphaerae</name>
    <dbReference type="NCBI Taxonomy" id="598644"/>
    <lineage>
        <taxon>Bacteria</taxon>
        <taxon>Bacillati</taxon>
        <taxon>Actinomycetota</taxon>
        <taxon>Actinomycetes</taxon>
        <taxon>Pseudonocardiales</taxon>
        <taxon>Pseudonocardiaceae</taxon>
        <taxon>Labedaea</taxon>
    </lineage>
</organism>
<reference evidence="2 3" key="1">
    <citation type="submission" date="2019-03" db="EMBL/GenBank/DDBJ databases">
        <title>Genomic Encyclopedia of Type Strains, Phase IV (KMG-IV): sequencing the most valuable type-strain genomes for metagenomic binning, comparative biology and taxonomic classification.</title>
        <authorList>
            <person name="Goeker M."/>
        </authorList>
    </citation>
    <scope>NUCLEOTIDE SEQUENCE [LARGE SCALE GENOMIC DNA]</scope>
    <source>
        <strain evidence="2 3">DSM 45361</strain>
    </source>
</reference>
<sequence>MSTRFGDWLRSLFGTGTSEKAPGEQDTERDPNVARTRSTGGDPDLDRGDSAGTTGPGENETFVGRVAGNDDVGAAGETGAEARSQRGANGKHSA</sequence>
<evidence type="ECO:0000256" key="1">
    <source>
        <dbReference type="SAM" id="MobiDB-lite"/>
    </source>
</evidence>
<protein>
    <submittedName>
        <fullName evidence="2">Uncharacterized protein</fullName>
    </submittedName>
</protein>
<keyword evidence="3" id="KW-1185">Reference proteome</keyword>
<feature type="region of interest" description="Disordered" evidence="1">
    <location>
        <begin position="1"/>
        <end position="94"/>
    </location>
</feature>
<comment type="caution">
    <text evidence="2">The sequence shown here is derived from an EMBL/GenBank/DDBJ whole genome shotgun (WGS) entry which is preliminary data.</text>
</comment>